<proteinExistence type="inferred from homology"/>
<dbReference type="FunFam" id="1.10.20.10:FF:000043">
    <property type="entry name" value="Histone H2B"/>
    <property type="match status" value="1"/>
</dbReference>
<dbReference type="Proteomes" id="UP001627284">
    <property type="component" value="Unassembled WGS sequence"/>
</dbReference>
<comment type="function">
    <text evidence="1">Core component of nucleosome. Nucleosomes wrap and compact DNA into chromatin, limiting DNA accessibility to the cellular machineries which require DNA as a template. Histones thereby play a central role in transcription regulation, DNA repair, DNA replication and chromosomal stability. DNA accessibility is regulated via a complex set of post-translational modifications of histones, also called histone code, and nucleosome remodeling.</text>
</comment>
<evidence type="ECO:0000313" key="5">
    <source>
        <dbReference type="EMBL" id="KAL3367118.1"/>
    </source>
</evidence>
<dbReference type="InterPro" id="IPR009072">
    <property type="entry name" value="Histone-fold"/>
</dbReference>
<feature type="region of interest" description="Disordered" evidence="3">
    <location>
        <begin position="34"/>
        <end position="62"/>
    </location>
</feature>
<evidence type="ECO:0000256" key="2">
    <source>
        <dbReference type="ARBA" id="ARBA00006846"/>
    </source>
</evidence>
<feature type="compositionally biased region" description="Basic and acidic residues" evidence="3">
    <location>
        <begin position="189"/>
        <end position="212"/>
    </location>
</feature>
<evidence type="ECO:0000259" key="4">
    <source>
        <dbReference type="Pfam" id="PF00125"/>
    </source>
</evidence>
<feature type="domain" description="Core Histone H2A/H2B/H3" evidence="4">
    <location>
        <begin position="228"/>
        <end position="293"/>
    </location>
</feature>
<dbReference type="PRINTS" id="PR00621">
    <property type="entry name" value="HISTONEH2B"/>
</dbReference>
<dbReference type="SUPFAM" id="SSF47113">
    <property type="entry name" value="Histone-fold"/>
    <property type="match status" value="1"/>
</dbReference>
<dbReference type="EMBL" id="JBJKTR010000006">
    <property type="protein sequence ID" value="KAL3367118.1"/>
    <property type="molecule type" value="Genomic_DNA"/>
</dbReference>
<dbReference type="SMART" id="SM00427">
    <property type="entry name" value="H2B"/>
    <property type="match status" value="1"/>
</dbReference>
<dbReference type="CDD" id="cd22910">
    <property type="entry name" value="HFD_H2B"/>
    <property type="match status" value="1"/>
</dbReference>
<organism evidence="5 6">
    <name type="scientific">Solanum stoloniferum</name>
    <dbReference type="NCBI Taxonomy" id="62892"/>
    <lineage>
        <taxon>Eukaryota</taxon>
        <taxon>Viridiplantae</taxon>
        <taxon>Streptophyta</taxon>
        <taxon>Embryophyta</taxon>
        <taxon>Tracheophyta</taxon>
        <taxon>Spermatophyta</taxon>
        <taxon>Magnoliopsida</taxon>
        <taxon>eudicotyledons</taxon>
        <taxon>Gunneridae</taxon>
        <taxon>Pentapetalae</taxon>
        <taxon>asterids</taxon>
        <taxon>lamiids</taxon>
        <taxon>Solanales</taxon>
        <taxon>Solanaceae</taxon>
        <taxon>Solanoideae</taxon>
        <taxon>Solaneae</taxon>
        <taxon>Solanum</taxon>
    </lineage>
</organism>
<feature type="compositionally biased region" description="Low complexity" evidence="3">
    <location>
        <begin position="78"/>
        <end position="92"/>
    </location>
</feature>
<name>A0ABD2UF24_9SOLN</name>
<evidence type="ECO:0000256" key="3">
    <source>
        <dbReference type="SAM" id="MobiDB-lite"/>
    </source>
</evidence>
<reference evidence="5 6" key="1">
    <citation type="submission" date="2024-05" db="EMBL/GenBank/DDBJ databases">
        <title>De novo assembly of an allotetraploid wild potato.</title>
        <authorList>
            <person name="Hosaka A.J."/>
        </authorList>
    </citation>
    <scope>NUCLEOTIDE SEQUENCE [LARGE SCALE GENOMIC DNA]</scope>
    <source>
        <tissue evidence="5">Young leaves</tissue>
    </source>
</reference>
<dbReference type="Pfam" id="PF00125">
    <property type="entry name" value="Histone"/>
    <property type="match status" value="1"/>
</dbReference>
<comment type="similarity">
    <text evidence="2">Belongs to the histone H2B family.</text>
</comment>
<protein>
    <recommendedName>
        <fullName evidence="4">Core Histone H2A/H2B/H3 domain-containing protein</fullName>
    </recommendedName>
</protein>
<feature type="compositionally biased region" description="Basic residues" evidence="3">
    <location>
        <begin position="34"/>
        <end position="43"/>
    </location>
</feature>
<dbReference type="GO" id="GO:0005634">
    <property type="term" value="C:nucleus"/>
    <property type="evidence" value="ECO:0007669"/>
    <property type="project" value="UniProtKB-ARBA"/>
</dbReference>
<evidence type="ECO:0000256" key="1">
    <source>
        <dbReference type="ARBA" id="ARBA00002001"/>
    </source>
</evidence>
<feature type="compositionally biased region" description="Acidic residues" evidence="3">
    <location>
        <begin position="135"/>
        <end position="148"/>
    </location>
</feature>
<feature type="region of interest" description="Disordered" evidence="3">
    <location>
        <begin position="78"/>
        <end position="224"/>
    </location>
</feature>
<dbReference type="Gene3D" id="1.10.20.10">
    <property type="entry name" value="Histone, subunit A"/>
    <property type="match status" value="1"/>
</dbReference>
<comment type="caution">
    <text evidence="5">The sequence shown here is derived from an EMBL/GenBank/DDBJ whole genome shotgun (WGS) entry which is preliminary data.</text>
</comment>
<gene>
    <name evidence="5" type="ORF">AABB24_011701</name>
</gene>
<dbReference type="AlphaFoldDB" id="A0ABD2UF24"/>
<dbReference type="InterPro" id="IPR007125">
    <property type="entry name" value="H2A/H2B/H3"/>
</dbReference>
<sequence length="325" mass="36265">MYSTCHSLRNLSTVKKLKIPLFIYYSTVHFLKHTPKKRGKKREKNNNSKMAPKKRGGRARATVVTARKVVEETVSVVVSGETETESQTLTEENQSFEILTPPPYEEPMPKRTINVQDKSEGKKAQQRKPDSAQQVDEDETQPADEPEEMPSPPKKEAVRKKAQKRKPDPAQRVDEDETQPEEMPTPPKMEADQKKAQKRKPDPAQKAKGGGERKKKRAKVGGGVGPSEGYRRYVFRVMKQVHPDMGISSKAMMILNSLMGDMFERIANEAAILTKYVGRATLTSVDIQDAVKLVLPGELGKHAIAEGTKAVANYVTSVETSKSKP</sequence>
<dbReference type="InterPro" id="IPR000558">
    <property type="entry name" value="Histone_H2B"/>
</dbReference>
<evidence type="ECO:0000313" key="6">
    <source>
        <dbReference type="Proteomes" id="UP001627284"/>
    </source>
</evidence>
<feature type="compositionally biased region" description="Basic and acidic residues" evidence="3">
    <location>
        <begin position="117"/>
        <end position="130"/>
    </location>
</feature>
<dbReference type="PANTHER" id="PTHR23428">
    <property type="entry name" value="HISTONE H2B"/>
    <property type="match status" value="1"/>
</dbReference>
<accession>A0ABD2UF24</accession>
<keyword evidence="6" id="KW-1185">Reference proteome</keyword>